<keyword evidence="1" id="KW-0472">Membrane</keyword>
<keyword evidence="2" id="KW-0808">Transferase</keyword>
<keyword evidence="2" id="KW-0675">Receptor</keyword>
<gene>
    <name evidence="2" type="primary">VvCHDh000758_7</name>
    <name evidence="2" type="ORF">CK203_078188</name>
</gene>
<keyword evidence="1" id="KW-0812">Transmembrane</keyword>
<proteinExistence type="predicted"/>
<name>A0A438DUP1_VITVI</name>
<evidence type="ECO:0000313" key="3">
    <source>
        <dbReference type="Proteomes" id="UP000288805"/>
    </source>
</evidence>
<reference evidence="2 3" key="1">
    <citation type="journal article" date="2018" name="PLoS Genet.">
        <title>Population sequencing reveals clonal diversity and ancestral inbreeding in the grapevine cultivar Chardonnay.</title>
        <authorList>
            <person name="Roach M.J."/>
            <person name="Johnson D.L."/>
            <person name="Bohlmann J."/>
            <person name="van Vuuren H.J."/>
            <person name="Jones S.J."/>
            <person name="Pretorius I.S."/>
            <person name="Schmidt S.A."/>
            <person name="Borneman A.R."/>
        </authorList>
    </citation>
    <scope>NUCLEOTIDE SEQUENCE [LARGE SCALE GENOMIC DNA]</scope>
    <source>
        <strain evidence="3">cv. Chardonnay</strain>
        <tissue evidence="2">Leaf</tissue>
    </source>
</reference>
<organism evidence="2 3">
    <name type="scientific">Vitis vinifera</name>
    <name type="common">Grape</name>
    <dbReference type="NCBI Taxonomy" id="29760"/>
    <lineage>
        <taxon>Eukaryota</taxon>
        <taxon>Viridiplantae</taxon>
        <taxon>Streptophyta</taxon>
        <taxon>Embryophyta</taxon>
        <taxon>Tracheophyta</taxon>
        <taxon>Spermatophyta</taxon>
        <taxon>Magnoliopsida</taxon>
        <taxon>eudicotyledons</taxon>
        <taxon>Gunneridae</taxon>
        <taxon>Pentapetalae</taxon>
        <taxon>rosids</taxon>
        <taxon>Vitales</taxon>
        <taxon>Vitaceae</taxon>
        <taxon>Viteae</taxon>
        <taxon>Vitis</taxon>
    </lineage>
</organism>
<accession>A0A438DUP1</accession>
<dbReference type="Gene3D" id="3.30.200.20">
    <property type="entry name" value="Phosphorylase Kinase, domain 1"/>
    <property type="match status" value="1"/>
</dbReference>
<feature type="transmembrane region" description="Helical" evidence="1">
    <location>
        <begin position="21"/>
        <end position="44"/>
    </location>
</feature>
<evidence type="ECO:0000313" key="2">
    <source>
        <dbReference type="EMBL" id="RVW39183.1"/>
    </source>
</evidence>
<evidence type="ECO:0000256" key="1">
    <source>
        <dbReference type="SAM" id="Phobius"/>
    </source>
</evidence>
<protein>
    <submittedName>
        <fullName evidence="2">Putative LRR receptor-like serine/threonine-protein kinase</fullName>
    </submittedName>
</protein>
<dbReference type="AlphaFoldDB" id="A0A438DUP1"/>
<comment type="caution">
    <text evidence="2">The sequence shown here is derived from an EMBL/GenBank/DDBJ whole genome shotgun (WGS) entry which is preliminary data.</text>
</comment>
<dbReference type="EMBL" id="QGNW01001493">
    <property type="protein sequence ID" value="RVW39183.1"/>
    <property type="molecule type" value="Genomic_DNA"/>
</dbReference>
<sequence length="255" mass="27641">MNSKTTVASFISSKSGNKNDFLWSLVCLLPNFLGTAIVYVNFLLIKAIDRSPSTEGSYRGYKRGVHVDVVGEVDRRVEFDQLIRFAWKELQAATENFNEKNVIRQGGFVKVYEGVLRDNTKVAGNDQQIMKQFNSQSSFVSPHVGLGLGVQAPSLNTVTSATLQQQPGPVEFVPTSGLGKNLMNEDDLKASYAMDTSAGVSGFLTKPSQVPRDTDLPLGLPLQSNQLSSNLGAIGRRNISDFGVICDTLSGSAVM</sequence>
<dbReference type="GO" id="GO:0016301">
    <property type="term" value="F:kinase activity"/>
    <property type="evidence" value="ECO:0007669"/>
    <property type="project" value="UniProtKB-KW"/>
</dbReference>
<keyword evidence="2" id="KW-0418">Kinase</keyword>
<dbReference type="Proteomes" id="UP000288805">
    <property type="component" value="Unassembled WGS sequence"/>
</dbReference>
<keyword evidence="1" id="KW-1133">Transmembrane helix</keyword>